<dbReference type="STRING" id="1497955.HMPREF1872_01377"/>
<dbReference type="RefSeq" id="WP_066715021.1">
    <property type="nucleotide sequence ID" value="NZ_JARFNM010000001.1"/>
</dbReference>
<sequence length="168" mass="18798">MTDVKAIKHVTVLLLVNKYGEFLLGQRHADSFAAGYYELPGGKQEANESLLETVKREIYEETTYKLADAKLIYETPVAYHFGTIPLHVFYAKLAKNALSEAVLANSKELERPNLLANEAAKLIWVKPEAALKLPLLPILRRMLDTEAFRSVLAPFGKVDLSVDEAIKL</sequence>
<reference evidence="6" key="1">
    <citation type="submission" date="2016-01" db="EMBL/GenBank/DDBJ databases">
        <authorList>
            <person name="Mitreva M."/>
            <person name="Pepin K.H."/>
            <person name="Mihindukulasuriya K.A."/>
            <person name="Fulton R."/>
            <person name="Fronick C."/>
            <person name="O'Laughlin M."/>
            <person name="Miner T."/>
            <person name="Herter B."/>
            <person name="Rosa B.A."/>
            <person name="Cordes M."/>
            <person name="Tomlinson C."/>
            <person name="Wollam A."/>
            <person name="Palsikar V.B."/>
            <person name="Mardis E.R."/>
            <person name="Wilson R.K."/>
        </authorList>
    </citation>
    <scope>NUCLEOTIDE SEQUENCE [LARGE SCALE GENOMIC DNA]</scope>
    <source>
        <strain evidence="6">KA00274</strain>
    </source>
</reference>
<gene>
    <name evidence="5" type="ORF">HMPREF1872_01377</name>
</gene>
<dbReference type="InterPro" id="IPR015797">
    <property type="entry name" value="NUDIX_hydrolase-like_dom_sf"/>
</dbReference>
<proteinExistence type="predicted"/>
<dbReference type="AlphaFoldDB" id="A0A133Y6Q8"/>
<dbReference type="PANTHER" id="PTHR43046:SF12">
    <property type="entry name" value="GDP-MANNOSE MANNOSYL HYDROLASE"/>
    <property type="match status" value="1"/>
</dbReference>
<dbReference type="EMBL" id="LSCV01000045">
    <property type="protein sequence ID" value="KXB38890.1"/>
    <property type="molecule type" value="Genomic_DNA"/>
</dbReference>
<keyword evidence="3" id="KW-0460">Magnesium</keyword>
<keyword evidence="6" id="KW-1185">Reference proteome</keyword>
<dbReference type="Proteomes" id="UP000070080">
    <property type="component" value="Unassembled WGS sequence"/>
</dbReference>
<evidence type="ECO:0000256" key="1">
    <source>
        <dbReference type="ARBA" id="ARBA00001946"/>
    </source>
</evidence>
<evidence type="ECO:0000256" key="3">
    <source>
        <dbReference type="ARBA" id="ARBA00022842"/>
    </source>
</evidence>
<name>A0A133Y6Q8_9FIRM</name>
<dbReference type="Gene3D" id="3.90.79.10">
    <property type="entry name" value="Nucleoside Triphosphate Pyrophosphohydrolase"/>
    <property type="match status" value="1"/>
</dbReference>
<keyword evidence="2 5" id="KW-0378">Hydrolase</keyword>
<dbReference type="Pfam" id="PF00293">
    <property type="entry name" value="NUDIX"/>
    <property type="match status" value="1"/>
</dbReference>
<dbReference type="InterPro" id="IPR000086">
    <property type="entry name" value="NUDIX_hydrolase_dom"/>
</dbReference>
<accession>A0A133Y6Q8</accession>
<organism evidence="5 6">
    <name type="scientific">Amygdalobacter nucleatus</name>
    <dbReference type="NCBI Taxonomy" id="3029274"/>
    <lineage>
        <taxon>Bacteria</taxon>
        <taxon>Bacillati</taxon>
        <taxon>Bacillota</taxon>
        <taxon>Clostridia</taxon>
        <taxon>Eubacteriales</taxon>
        <taxon>Oscillospiraceae</taxon>
        <taxon>Amygdalobacter</taxon>
    </lineage>
</organism>
<dbReference type="OrthoDB" id="9810648at2"/>
<dbReference type="GO" id="GO:0016787">
    <property type="term" value="F:hydrolase activity"/>
    <property type="evidence" value="ECO:0007669"/>
    <property type="project" value="UniProtKB-KW"/>
</dbReference>
<dbReference type="SUPFAM" id="SSF55811">
    <property type="entry name" value="Nudix"/>
    <property type="match status" value="1"/>
</dbReference>
<protein>
    <submittedName>
        <fullName evidence="5">Hydrolase, NUDIX family</fullName>
    </submittedName>
</protein>
<feature type="domain" description="Nudix hydrolase" evidence="4">
    <location>
        <begin position="6"/>
        <end position="150"/>
    </location>
</feature>
<dbReference type="PROSITE" id="PS51462">
    <property type="entry name" value="NUDIX"/>
    <property type="match status" value="1"/>
</dbReference>
<evidence type="ECO:0000313" key="6">
    <source>
        <dbReference type="Proteomes" id="UP000070080"/>
    </source>
</evidence>
<comment type="cofactor">
    <cofactor evidence="1">
        <name>Mg(2+)</name>
        <dbReference type="ChEBI" id="CHEBI:18420"/>
    </cofactor>
</comment>
<comment type="caution">
    <text evidence="5">The sequence shown here is derived from an EMBL/GenBank/DDBJ whole genome shotgun (WGS) entry which is preliminary data.</text>
</comment>
<dbReference type="PANTHER" id="PTHR43046">
    <property type="entry name" value="GDP-MANNOSE MANNOSYL HYDROLASE"/>
    <property type="match status" value="1"/>
</dbReference>
<evidence type="ECO:0000313" key="5">
    <source>
        <dbReference type="EMBL" id="KXB38890.1"/>
    </source>
</evidence>
<evidence type="ECO:0000256" key="2">
    <source>
        <dbReference type="ARBA" id="ARBA00022801"/>
    </source>
</evidence>
<evidence type="ECO:0000259" key="4">
    <source>
        <dbReference type="PROSITE" id="PS51462"/>
    </source>
</evidence>